<name>A0A975DDF2_9GAMM</name>
<dbReference type="PANTHER" id="PTHR37468">
    <property type="entry name" value="SULFATE TRANSPORTER CYSZ"/>
    <property type="match status" value="1"/>
</dbReference>
<evidence type="ECO:0000256" key="2">
    <source>
        <dbReference type="ARBA" id="ARBA00022448"/>
    </source>
</evidence>
<comment type="caution">
    <text evidence="11">Lacks conserved residue(s) required for the propagation of feature annotation.</text>
</comment>
<feature type="transmembrane region" description="Helical" evidence="11">
    <location>
        <begin position="200"/>
        <end position="233"/>
    </location>
</feature>
<evidence type="ECO:0000256" key="10">
    <source>
        <dbReference type="ARBA" id="ARBA00023192"/>
    </source>
</evidence>
<dbReference type="GO" id="GO:0019344">
    <property type="term" value="P:cysteine biosynthetic process"/>
    <property type="evidence" value="ECO:0007669"/>
    <property type="project" value="UniProtKB-UniRule"/>
</dbReference>
<comment type="similarity">
    <text evidence="11">Belongs to the CysZ family.</text>
</comment>
<dbReference type="NCBIfam" id="NF003433">
    <property type="entry name" value="PRK04949.1"/>
    <property type="match status" value="1"/>
</dbReference>
<feature type="transmembrane region" description="Helical" evidence="11">
    <location>
        <begin position="65"/>
        <end position="94"/>
    </location>
</feature>
<dbReference type="PANTHER" id="PTHR37468:SF1">
    <property type="entry name" value="SULFATE TRANSPORTER CYSZ"/>
    <property type="match status" value="1"/>
</dbReference>
<keyword evidence="13" id="KW-1185">Reference proteome</keyword>
<dbReference type="RefSeq" id="WP_208832713.1">
    <property type="nucleotide sequence ID" value="NZ_CP072110.1"/>
</dbReference>
<proteinExistence type="inferred from homology"/>
<organism evidence="12 13">
    <name type="scientific">Psychrosphaera ytuae</name>
    <dbReference type="NCBI Taxonomy" id="2820710"/>
    <lineage>
        <taxon>Bacteria</taxon>
        <taxon>Pseudomonadati</taxon>
        <taxon>Pseudomonadota</taxon>
        <taxon>Gammaproteobacteria</taxon>
        <taxon>Alteromonadales</taxon>
        <taxon>Pseudoalteromonadaceae</taxon>
        <taxon>Psychrosphaera</taxon>
    </lineage>
</organism>
<dbReference type="EMBL" id="CP072110">
    <property type="protein sequence ID" value="QTH64659.1"/>
    <property type="molecule type" value="Genomic_DNA"/>
</dbReference>
<dbReference type="Pfam" id="PF07264">
    <property type="entry name" value="EI24"/>
    <property type="match status" value="1"/>
</dbReference>
<protein>
    <recommendedName>
        <fullName evidence="11">Sulfate transporter CysZ</fullName>
    </recommendedName>
</protein>
<evidence type="ECO:0000256" key="5">
    <source>
        <dbReference type="ARBA" id="ARBA00022605"/>
    </source>
</evidence>
<evidence type="ECO:0000256" key="11">
    <source>
        <dbReference type="HAMAP-Rule" id="MF_00468"/>
    </source>
</evidence>
<evidence type="ECO:0000256" key="3">
    <source>
        <dbReference type="ARBA" id="ARBA00022475"/>
    </source>
</evidence>
<dbReference type="Proteomes" id="UP000682739">
    <property type="component" value="Chromosome"/>
</dbReference>
<dbReference type="InterPro" id="IPR022985">
    <property type="entry name" value="Sulfate_CysZ"/>
</dbReference>
<feature type="transmembrane region" description="Helical" evidence="11">
    <location>
        <begin position="25"/>
        <end position="45"/>
    </location>
</feature>
<keyword evidence="5 11" id="KW-0028">Amino-acid biosynthesis</keyword>
<evidence type="ECO:0000256" key="1">
    <source>
        <dbReference type="ARBA" id="ARBA00004141"/>
    </source>
</evidence>
<sequence length="252" mass="28828">MTMGDGISYFFRGFGLLKTKGLKRFILIPLAVNFVLFVSAFVYLYQQISVHIGWVHDNIPDWLSWLEFILLPLALLIIVLLFGLFFTTVANWLAAPFNGVLAERVEMHLKGEQPKQDSMTALVKAIPHTLKREWRKLVYFIPRMIGFFLIGWFFPIIGQAIWFAFIAWVLAIQYCDYAFDNNRYSFDYMRYILSDNKSACFGFGATVSIATSIPLLNLLVMPAAICGATIMWVEQLEHQSKEHSLSDSQSGT</sequence>
<evidence type="ECO:0000256" key="9">
    <source>
        <dbReference type="ARBA" id="ARBA00023136"/>
    </source>
</evidence>
<evidence type="ECO:0000256" key="4">
    <source>
        <dbReference type="ARBA" id="ARBA00022519"/>
    </source>
</evidence>
<dbReference type="AlphaFoldDB" id="A0A975DDF2"/>
<dbReference type="GO" id="GO:0005886">
    <property type="term" value="C:plasma membrane"/>
    <property type="evidence" value="ECO:0007669"/>
    <property type="project" value="UniProtKB-SubCell"/>
</dbReference>
<evidence type="ECO:0000256" key="8">
    <source>
        <dbReference type="ARBA" id="ARBA00023032"/>
    </source>
</evidence>
<keyword evidence="6 11" id="KW-0812">Transmembrane</keyword>
<keyword evidence="4 11" id="KW-0997">Cell inner membrane</keyword>
<evidence type="ECO:0000256" key="6">
    <source>
        <dbReference type="ARBA" id="ARBA00022692"/>
    </source>
</evidence>
<dbReference type="GO" id="GO:0000103">
    <property type="term" value="P:sulfate assimilation"/>
    <property type="evidence" value="ECO:0007669"/>
    <property type="project" value="InterPro"/>
</dbReference>
<comment type="subcellular location">
    <subcellularLocation>
        <location evidence="11">Cell inner membrane</location>
        <topology evidence="11">Multi-pass membrane protein</topology>
    </subcellularLocation>
    <subcellularLocation>
        <location evidence="1">Membrane</location>
        <topology evidence="1">Multi-pass membrane protein</topology>
    </subcellularLocation>
</comment>
<keyword evidence="9 11" id="KW-0472">Membrane</keyword>
<accession>A0A975DDF2</accession>
<evidence type="ECO:0000256" key="7">
    <source>
        <dbReference type="ARBA" id="ARBA00022989"/>
    </source>
</evidence>
<keyword evidence="2 11" id="KW-0813">Transport</keyword>
<dbReference type="InterPro" id="IPR059112">
    <property type="entry name" value="CysZ/EI24"/>
</dbReference>
<dbReference type="HAMAP" id="MF_00468">
    <property type="entry name" value="CysZ"/>
    <property type="match status" value="1"/>
</dbReference>
<reference evidence="12" key="1">
    <citation type="submission" date="2021-03" db="EMBL/GenBank/DDBJ databases">
        <title>Description of Psychrosphaera ytuae sp. nov. isolated from deep sea sediment of South China Sea.</title>
        <authorList>
            <person name="Zhang J."/>
            <person name="Xu X.-D."/>
        </authorList>
    </citation>
    <scope>NUCLEOTIDE SEQUENCE</scope>
    <source>
        <strain evidence="12">MTZ26</strain>
    </source>
</reference>
<evidence type="ECO:0000313" key="13">
    <source>
        <dbReference type="Proteomes" id="UP000682739"/>
    </source>
</evidence>
<comment type="function">
    <text evidence="11">High affinity, high specificity proton-dependent sulfate transporter, which mediates sulfate uptake. Provides the sulfur source for the cysteine synthesis pathway.</text>
</comment>
<dbReference type="GO" id="GO:0009675">
    <property type="term" value="F:high-affinity sulfate:proton symporter activity"/>
    <property type="evidence" value="ECO:0007669"/>
    <property type="project" value="TreeGrafter"/>
</dbReference>
<keyword evidence="3 11" id="KW-1003">Cell membrane</keyword>
<gene>
    <name evidence="11 12" type="primary">cysZ</name>
    <name evidence="12" type="ORF">J1N51_04100</name>
</gene>
<keyword evidence="7 11" id="KW-1133">Transmembrane helix</keyword>
<evidence type="ECO:0000313" key="12">
    <source>
        <dbReference type="EMBL" id="QTH64659.1"/>
    </source>
</evidence>
<dbReference type="KEGG" id="psym:J1N51_04100"/>
<keyword evidence="8 11" id="KW-0764">Sulfate transport</keyword>
<keyword evidence="10 11" id="KW-0198">Cysteine biosynthesis</keyword>
<dbReference type="InterPro" id="IPR050480">
    <property type="entry name" value="CysZ-like"/>
</dbReference>